<dbReference type="STRING" id="1742358.GCA_001439605_02996"/>
<feature type="transmembrane region" description="Helical" evidence="1">
    <location>
        <begin position="163"/>
        <end position="180"/>
    </location>
</feature>
<protein>
    <submittedName>
        <fullName evidence="2">TIGR02206 family membrane protein</fullName>
    </submittedName>
</protein>
<gene>
    <name evidence="2" type="ORF">E0Y62_24435</name>
</gene>
<keyword evidence="1" id="KW-0472">Membrane</keyword>
<feature type="transmembrane region" description="Helical" evidence="1">
    <location>
        <begin position="16"/>
        <end position="36"/>
    </location>
</feature>
<feature type="transmembrane region" description="Helical" evidence="1">
    <location>
        <begin position="133"/>
        <end position="151"/>
    </location>
</feature>
<organism evidence="2 3">
    <name type="scientific">Cytobacillus praedii</name>
    <dbReference type="NCBI Taxonomy" id="1742358"/>
    <lineage>
        <taxon>Bacteria</taxon>
        <taxon>Bacillati</taxon>
        <taxon>Bacillota</taxon>
        <taxon>Bacilli</taxon>
        <taxon>Bacillales</taxon>
        <taxon>Bacillaceae</taxon>
        <taxon>Cytobacillus</taxon>
    </lineage>
</organism>
<reference evidence="2 3" key="1">
    <citation type="submission" date="2019-03" db="EMBL/GenBank/DDBJ databases">
        <authorList>
            <person name="Jensen L."/>
            <person name="Storgaard J."/>
            <person name="Sulaj E."/>
            <person name="Schramm A."/>
            <person name="Marshall I.P.G."/>
        </authorList>
    </citation>
    <scope>NUCLEOTIDE SEQUENCE [LARGE SCALE GENOMIC DNA]</scope>
    <source>
        <strain evidence="2 3">2017H2G3</strain>
    </source>
</reference>
<keyword evidence="1" id="KW-1133">Transmembrane helix</keyword>
<comment type="caution">
    <text evidence="2">The sequence shown here is derived from an EMBL/GenBank/DDBJ whole genome shotgun (WGS) entry which is preliminary data.</text>
</comment>
<name>A0A4R1ANG7_9BACI</name>
<dbReference type="Pfam" id="PF14808">
    <property type="entry name" value="TMEM164"/>
    <property type="match status" value="1"/>
</dbReference>
<dbReference type="OrthoDB" id="9813172at2"/>
<evidence type="ECO:0000313" key="2">
    <source>
        <dbReference type="EMBL" id="TCJ01366.1"/>
    </source>
</evidence>
<keyword evidence="1" id="KW-0812">Transmembrane</keyword>
<keyword evidence="3" id="KW-1185">Reference proteome</keyword>
<dbReference type="InterPro" id="IPR011737">
    <property type="entry name" value="CHP02206_TP0381"/>
</dbReference>
<evidence type="ECO:0000256" key="1">
    <source>
        <dbReference type="SAM" id="Phobius"/>
    </source>
</evidence>
<dbReference type="RefSeq" id="WP_131238981.1">
    <property type="nucleotide sequence ID" value="NZ_SJTH01000066.1"/>
</dbReference>
<feature type="transmembrane region" description="Helical" evidence="1">
    <location>
        <begin position="207"/>
        <end position="230"/>
    </location>
</feature>
<feature type="transmembrane region" description="Helical" evidence="1">
    <location>
        <begin position="102"/>
        <end position="121"/>
    </location>
</feature>
<dbReference type="Proteomes" id="UP000293846">
    <property type="component" value="Unassembled WGS sequence"/>
</dbReference>
<dbReference type="EMBL" id="SJTH01000066">
    <property type="protein sequence ID" value="TCJ01366.1"/>
    <property type="molecule type" value="Genomic_DNA"/>
</dbReference>
<accession>A0A4R1ANG7</accession>
<feature type="transmembrane region" description="Helical" evidence="1">
    <location>
        <begin position="48"/>
        <end position="67"/>
    </location>
</feature>
<dbReference type="AlphaFoldDB" id="A0A4R1ANG7"/>
<feature type="transmembrane region" description="Helical" evidence="1">
    <location>
        <begin position="73"/>
        <end position="95"/>
    </location>
</feature>
<evidence type="ECO:0000313" key="3">
    <source>
        <dbReference type="Proteomes" id="UP000293846"/>
    </source>
</evidence>
<dbReference type="NCBIfam" id="TIGR02206">
    <property type="entry name" value="intg_mem_TP0381"/>
    <property type="match status" value="1"/>
</dbReference>
<sequence>MSILFDHQYDLFPFEAFSVSHFLMIVIFLSGSVFLFRFRNHLRKYDHWARGIMFLVLFLLETSYHFWLYNDGYWDISFTLPLQLCSLSLILCLILLATRAQIIFQIVYFIGITGAFMAILTPELFLGFPHFRFFQFFITHMLIIWTCLYFVFVHKFKPTRKGLFASFLFLNGSAGAAFIANKLTGGNYMFLASKPSNGSLLDYFGPYPYYILALEAAAFFLFFLLLIPFAKKNRISRKLYDK</sequence>
<proteinExistence type="predicted"/>